<organism evidence="2">
    <name type="scientific">viral metagenome</name>
    <dbReference type="NCBI Taxonomy" id="1070528"/>
    <lineage>
        <taxon>unclassified sequences</taxon>
        <taxon>metagenomes</taxon>
        <taxon>organismal metagenomes</taxon>
    </lineage>
</organism>
<dbReference type="EMBL" id="MN740595">
    <property type="protein sequence ID" value="QHS78171.1"/>
    <property type="molecule type" value="Genomic_DNA"/>
</dbReference>
<feature type="region of interest" description="Disordered" evidence="1">
    <location>
        <begin position="526"/>
        <end position="634"/>
    </location>
</feature>
<reference evidence="2" key="1">
    <citation type="journal article" date="2020" name="Nature">
        <title>Giant virus diversity and host interactions through global metagenomics.</title>
        <authorList>
            <person name="Schulz F."/>
            <person name="Roux S."/>
            <person name="Paez-Espino D."/>
            <person name="Jungbluth S."/>
            <person name="Walsh D.A."/>
            <person name="Denef V.J."/>
            <person name="McMahon K.D."/>
            <person name="Konstantinidis K.T."/>
            <person name="Eloe-Fadrosh E.A."/>
            <person name="Kyrpides N.C."/>
            <person name="Woyke T."/>
        </authorList>
    </citation>
    <scope>NUCLEOTIDE SEQUENCE</scope>
    <source>
        <strain evidence="2">GVMAG-S-1021933-23</strain>
    </source>
</reference>
<accession>A0A6C0AFQ7</accession>
<evidence type="ECO:0000256" key="1">
    <source>
        <dbReference type="SAM" id="MobiDB-lite"/>
    </source>
</evidence>
<dbReference type="AlphaFoldDB" id="A0A6C0AFQ7"/>
<feature type="compositionally biased region" description="Acidic residues" evidence="1">
    <location>
        <begin position="164"/>
        <end position="176"/>
    </location>
</feature>
<protein>
    <submittedName>
        <fullName evidence="2">Uncharacterized protein</fullName>
    </submittedName>
</protein>
<proteinExistence type="predicted"/>
<feature type="compositionally biased region" description="Low complexity" evidence="1">
    <location>
        <begin position="476"/>
        <end position="488"/>
    </location>
</feature>
<feature type="compositionally biased region" description="Basic and acidic residues" evidence="1">
    <location>
        <begin position="600"/>
        <end position="613"/>
    </location>
</feature>
<name>A0A6C0AFQ7_9ZZZZ</name>
<feature type="compositionally biased region" description="Basic and acidic residues" evidence="1">
    <location>
        <begin position="551"/>
        <end position="575"/>
    </location>
</feature>
<sequence length="634" mass="73988">MASEKYKIREGYPRDYLTIYINHGILTESQISDIIEDFLNGCKETMEDKDSELYRSFGEYENDIFNASFLISVILDPKTGKNFTRPLSYARMSKSSLFFLAFGKNPDGTVRQEAIKNPDPIPELEDFDDFYSRRKREIEEEKRAKELKKNKKSKNVKKTWAEESSSDDDSDSDDDEDDILRKRIKKEYQEAEREREIEVNKLVYKNLDPLVTPLYEYGIFLEGEQFDEVMRQLNSDLKEGKISEEEVESFKENPISTLMIREMFVPSTTKNPNEDPCILEGVYPSSTTWIDKDLVAQHFNIFNTDTKSYLDNNKRSFTYPIIRIIPPTQPRGNFRISITFSSSGRSVYDGRFCMAMKKRTTFRNPNDNKETQEVWFSFKEIKDERKRSALVPDKRVKFSSEEQNRNPEFYGNNYFQARNRNTTYSDPFDNIKRKPFVDNTSNTTRPKLQIAPRTLPLAPIKTISDPKKAWTSLMKPSRAASPTRASSPTILPLKKEEVVPVEFFQPKKEIVDIKYLTYSFSGRPRAIYNPKTSSIEDNFSNKKQKSPPRSKSPERKRSPHRSPEKQKTDDDFEKVKSKKKSKKNTEKKVASPVKKNLSPIKERSVKDVKETKKITKHSIYDFDSSDDDMPIKKK</sequence>
<feature type="region of interest" description="Disordered" evidence="1">
    <location>
        <begin position="156"/>
        <end position="176"/>
    </location>
</feature>
<evidence type="ECO:0000313" key="2">
    <source>
        <dbReference type="EMBL" id="QHS78171.1"/>
    </source>
</evidence>
<feature type="region of interest" description="Disordered" evidence="1">
    <location>
        <begin position="469"/>
        <end position="488"/>
    </location>
</feature>